<reference evidence="3" key="2">
    <citation type="submission" date="2017-02" db="UniProtKB">
        <authorList>
            <consortium name="WormBaseParasite"/>
        </authorList>
    </citation>
    <scope>IDENTIFICATION</scope>
</reference>
<proteinExistence type="predicted"/>
<dbReference type="PANTHER" id="PTHR22718:SF25">
    <property type="entry name" value="G-PROTEIN COUPLED RECEPTORS FAMILY 1 PROFILE DOMAIN-CONTAINING PROTEIN"/>
    <property type="match status" value="1"/>
</dbReference>
<feature type="transmembrane region" description="Helical" evidence="1">
    <location>
        <begin position="35"/>
        <end position="61"/>
    </location>
</feature>
<dbReference type="Pfam" id="PF04789">
    <property type="entry name" value="DUF621"/>
    <property type="match status" value="1"/>
</dbReference>
<keyword evidence="1" id="KW-1133">Transmembrane helix</keyword>
<dbReference type="PANTHER" id="PTHR22718">
    <property type="entry name" value="SERPENTINE RECEPTOR, CLASS X"/>
    <property type="match status" value="1"/>
</dbReference>
<evidence type="ECO:0000256" key="1">
    <source>
        <dbReference type="SAM" id="Phobius"/>
    </source>
</evidence>
<sequence>MKRLTTIQSTQINDKKMILQAPLFGLDIEGIDYNIIVITTIIYAIITIFGMVTVTIFIAVLIKGRSTFKEHSFFTIVWQLTLSSALNLFAQATCIVPCTFLDSREGHLSKWYEIGAAIVDFTDIAVIFFVLLMALNRFAVLVMKPLEKIFTKSMVTIGTYNARTLAYESSIEDLLMQARMIRYDVIGLAETSRRHPFNAVYDTGEELFLGTCDSRGIGGVGVLVNTSLSMNIDSFEQLTTQIGRLRPKRCGSTLALTTFVVYAPTSNYDG</sequence>
<reference evidence="2" key="1">
    <citation type="submission" date="2012-09" db="EMBL/GenBank/DDBJ databases">
        <authorList>
            <person name="Martin A.A."/>
        </authorList>
    </citation>
    <scope>NUCLEOTIDE SEQUENCE</scope>
</reference>
<protein>
    <submittedName>
        <fullName evidence="3">G_PROTEIN_RECEP_F1_2 domain-containing protein</fullName>
    </submittedName>
</protein>
<accession>A0A0K0DIC4</accession>
<evidence type="ECO:0000313" key="3">
    <source>
        <dbReference type="WBParaSite" id="ACAC_0001103401-mRNA-1"/>
    </source>
</evidence>
<organism evidence="2 3">
    <name type="scientific">Angiostrongylus cantonensis</name>
    <name type="common">Rat lungworm</name>
    <dbReference type="NCBI Taxonomy" id="6313"/>
    <lineage>
        <taxon>Eukaryota</taxon>
        <taxon>Metazoa</taxon>
        <taxon>Ecdysozoa</taxon>
        <taxon>Nematoda</taxon>
        <taxon>Chromadorea</taxon>
        <taxon>Rhabditida</taxon>
        <taxon>Rhabditina</taxon>
        <taxon>Rhabditomorpha</taxon>
        <taxon>Strongyloidea</taxon>
        <taxon>Metastrongylidae</taxon>
        <taxon>Angiostrongylus</taxon>
    </lineage>
</organism>
<evidence type="ECO:0000313" key="2">
    <source>
        <dbReference type="Proteomes" id="UP000035642"/>
    </source>
</evidence>
<feature type="transmembrane region" description="Helical" evidence="1">
    <location>
        <begin position="73"/>
        <end position="91"/>
    </location>
</feature>
<keyword evidence="2" id="KW-1185">Reference proteome</keyword>
<dbReference type="WBParaSite" id="ACAC_0001103401-mRNA-1">
    <property type="protein sequence ID" value="ACAC_0001103401-mRNA-1"/>
    <property type="gene ID" value="ACAC_0001103401"/>
</dbReference>
<keyword evidence="1" id="KW-0472">Membrane</keyword>
<dbReference type="AlphaFoldDB" id="A0A0K0DIC4"/>
<dbReference type="Proteomes" id="UP000035642">
    <property type="component" value="Unassembled WGS sequence"/>
</dbReference>
<keyword evidence="1" id="KW-0812">Transmembrane</keyword>
<name>A0A0K0DIC4_ANGCA</name>
<dbReference type="InterPro" id="IPR006874">
    <property type="entry name" value="DUF621"/>
</dbReference>
<feature type="transmembrane region" description="Helical" evidence="1">
    <location>
        <begin position="111"/>
        <end position="135"/>
    </location>
</feature>